<keyword evidence="1" id="KW-1133">Transmembrane helix</keyword>
<dbReference type="SUPFAM" id="SSF74653">
    <property type="entry name" value="TolA/TonB C-terminal domain"/>
    <property type="match status" value="1"/>
</dbReference>
<gene>
    <name evidence="4" type="ORF">SAMN05660413_00411</name>
</gene>
<name>A0A1I4XWA3_9FLAO</name>
<dbReference type="InterPro" id="IPR008756">
    <property type="entry name" value="Peptidase_M56"/>
</dbReference>
<dbReference type="InterPro" id="IPR052173">
    <property type="entry name" value="Beta-lactam_resp_regulator"/>
</dbReference>
<evidence type="ECO:0000313" key="5">
    <source>
        <dbReference type="Proteomes" id="UP000199153"/>
    </source>
</evidence>
<dbReference type="GO" id="GO:0055085">
    <property type="term" value="P:transmembrane transport"/>
    <property type="evidence" value="ECO:0007669"/>
    <property type="project" value="InterPro"/>
</dbReference>
<feature type="domain" description="Peptidase M56" evidence="3">
    <location>
        <begin position="161"/>
        <end position="263"/>
    </location>
</feature>
<dbReference type="Gene3D" id="3.30.1150.10">
    <property type="match status" value="1"/>
</dbReference>
<keyword evidence="1" id="KW-0472">Membrane</keyword>
<feature type="transmembrane region" description="Helical" evidence="1">
    <location>
        <begin position="6"/>
        <end position="22"/>
    </location>
</feature>
<dbReference type="Pfam" id="PF05569">
    <property type="entry name" value="Peptidase_M56"/>
    <property type="match status" value="1"/>
</dbReference>
<dbReference type="RefSeq" id="WP_093405206.1">
    <property type="nucleotide sequence ID" value="NZ_FOVL01000001.1"/>
</dbReference>
<evidence type="ECO:0000313" key="4">
    <source>
        <dbReference type="EMBL" id="SFN30138.1"/>
    </source>
</evidence>
<keyword evidence="5" id="KW-1185">Reference proteome</keyword>
<evidence type="ECO:0000259" key="3">
    <source>
        <dbReference type="Pfam" id="PF05569"/>
    </source>
</evidence>
<feature type="domain" description="TonB C-terminal" evidence="2">
    <location>
        <begin position="413"/>
        <end position="473"/>
    </location>
</feature>
<evidence type="ECO:0000259" key="2">
    <source>
        <dbReference type="Pfam" id="PF03544"/>
    </source>
</evidence>
<dbReference type="InterPro" id="IPR037682">
    <property type="entry name" value="TonB_C"/>
</dbReference>
<organism evidence="4 5">
    <name type="scientific">Salegentibacter flavus</name>
    <dbReference type="NCBI Taxonomy" id="287099"/>
    <lineage>
        <taxon>Bacteria</taxon>
        <taxon>Pseudomonadati</taxon>
        <taxon>Bacteroidota</taxon>
        <taxon>Flavobacteriia</taxon>
        <taxon>Flavobacteriales</taxon>
        <taxon>Flavobacteriaceae</taxon>
        <taxon>Salegentibacter</taxon>
    </lineage>
</organism>
<dbReference type="Pfam" id="PF03544">
    <property type="entry name" value="TonB_C"/>
    <property type="match status" value="1"/>
</dbReference>
<dbReference type="CDD" id="cd07341">
    <property type="entry name" value="M56_BlaR1_MecR1_like"/>
    <property type="match status" value="1"/>
</dbReference>
<dbReference type="PANTHER" id="PTHR34978">
    <property type="entry name" value="POSSIBLE SENSOR-TRANSDUCER PROTEIN BLAR"/>
    <property type="match status" value="1"/>
</dbReference>
<dbReference type="STRING" id="287099.SAMN05660413_00411"/>
<keyword evidence="1" id="KW-0812">Transmembrane</keyword>
<reference evidence="4 5" key="1">
    <citation type="submission" date="2016-10" db="EMBL/GenBank/DDBJ databases">
        <authorList>
            <person name="de Groot N.N."/>
        </authorList>
    </citation>
    <scope>NUCLEOTIDE SEQUENCE [LARGE SCALE GENOMIC DNA]</scope>
    <source>
        <strain evidence="4 5">DSM 17794</strain>
    </source>
</reference>
<dbReference type="PANTHER" id="PTHR34978:SF3">
    <property type="entry name" value="SLR0241 PROTEIN"/>
    <property type="match status" value="1"/>
</dbReference>
<sequence>MLQYILQAILFQLAFLLVYEFLLKKETFFNANRAYLLITPVLSLLLPFLKVEGLSSLFPADSVQALTSVLLPEVFIGDQPQTVQQLPQVVVKENGFQINWWLVFYGLGLLATMMIFLKRFSSLNRLFRFRKISEEKNFRIIEIPNSKIACTFFNTVFLGDKITESERQQILSHELVHIHQKHSLDLMFFEIQKIIFWFNPLLYIYQNRISTLHEFIADASVVKRTGKEKYYEQLLNTTFNTRNISFINQFFNHSLIKKRIIMLQKSKSKSIAKFKFLIIVPLLLIMLTYVACSDNSEEIPQDQSISEQLTQIKNAIEDGKELTDAEKQQFFSLMQQIIEDGNYPPPPSQTRNVASGADVPFAVIEEVPVFPGCENESDEEAKKKCMSSGIANFVNSNFKVKEMREFAEVGMNRVIVQFKIDASGKVVDAKARASSPELETEAIRVINSLPQMQPGKQKGKEVGVMYSLPIVFQVDE</sequence>
<dbReference type="EMBL" id="FOVL01000001">
    <property type="protein sequence ID" value="SFN30138.1"/>
    <property type="molecule type" value="Genomic_DNA"/>
</dbReference>
<dbReference type="AlphaFoldDB" id="A0A1I4XWA3"/>
<dbReference type="OrthoDB" id="1522859at2"/>
<proteinExistence type="predicted"/>
<feature type="transmembrane region" description="Helical" evidence="1">
    <location>
        <begin position="98"/>
        <end position="117"/>
    </location>
</feature>
<protein>
    <submittedName>
        <fullName evidence="4">Signal transducer regulating beta-lactamase production, contains metallopeptidase domain</fullName>
    </submittedName>
</protein>
<dbReference type="Proteomes" id="UP000199153">
    <property type="component" value="Unassembled WGS sequence"/>
</dbReference>
<accession>A0A1I4XWA3</accession>
<evidence type="ECO:0000256" key="1">
    <source>
        <dbReference type="SAM" id="Phobius"/>
    </source>
</evidence>